<evidence type="ECO:0008006" key="3">
    <source>
        <dbReference type="Google" id="ProtNLM"/>
    </source>
</evidence>
<proteinExistence type="predicted"/>
<dbReference type="InterPro" id="IPR019861">
    <property type="entry name" value="PorP/SprF_Bacteroidetes"/>
</dbReference>
<evidence type="ECO:0000313" key="2">
    <source>
        <dbReference type="Proteomes" id="UP000198431"/>
    </source>
</evidence>
<dbReference type="Proteomes" id="UP000198431">
    <property type="component" value="Unassembled WGS sequence"/>
</dbReference>
<gene>
    <name evidence="1" type="ORF">B0A72_01210</name>
</gene>
<comment type="caution">
    <text evidence="1">The sequence shown here is derived from an EMBL/GenBank/DDBJ whole genome shotgun (WGS) entry which is preliminary data.</text>
</comment>
<dbReference type="EMBL" id="MUHB01000003">
    <property type="protein sequence ID" value="OXB07510.1"/>
    <property type="molecule type" value="Genomic_DNA"/>
</dbReference>
<name>A0AB36P523_9FLAO</name>
<dbReference type="Pfam" id="PF11751">
    <property type="entry name" value="PorP_SprF"/>
    <property type="match status" value="1"/>
</dbReference>
<sequence>MDIHKQVIVKIKILEMKIIKNISAGALLLFSSMLFAQQETILTTYRYHMNLVNPAYVGVDNETALATTFRKQWTGIENAPETQALSFGTPVGGNIGLGVSMVYDKTFVEKQTQLGIDLSYKMQVGELTDLYFGIKAGGNFYNVNAAGLETYSNQSDPALANINQFNPNVGVGALLKSDKYFVSLSVPRILNTERAKNKDGYTAVATDRPHVYLSSGYNFDLETTTLLILKPSFMMRYVNGAPLSVDLNLMLQIEEFLEIGGSYRVNNAYAAMAGITISKHLTFGYAYETNTGKVMASAKNSNEFFLRFKFNTSKKSNPEY</sequence>
<accession>A0AB36P523</accession>
<reference evidence="1 2" key="1">
    <citation type="submission" date="2016-11" db="EMBL/GenBank/DDBJ databases">
        <title>Whole genomes of Flavobacteriaceae.</title>
        <authorList>
            <person name="Stine C."/>
            <person name="Li C."/>
            <person name="Tadesse D."/>
        </authorList>
    </citation>
    <scope>NUCLEOTIDE SEQUENCE [LARGE SCALE GENOMIC DNA]</scope>
    <source>
        <strain evidence="1 2">ATCC 19366</strain>
    </source>
</reference>
<organism evidence="1 2">
    <name type="scientific">Flavobacterium pectinovorum</name>
    <dbReference type="NCBI Taxonomy" id="29533"/>
    <lineage>
        <taxon>Bacteria</taxon>
        <taxon>Pseudomonadati</taxon>
        <taxon>Bacteroidota</taxon>
        <taxon>Flavobacteriia</taxon>
        <taxon>Flavobacteriales</taxon>
        <taxon>Flavobacteriaceae</taxon>
        <taxon>Flavobacterium</taxon>
    </lineage>
</organism>
<dbReference type="AlphaFoldDB" id="A0AB36P523"/>
<protein>
    <recommendedName>
        <fullName evidence="3">Type IX secretion system membrane protein, PorP/SprF family</fullName>
    </recommendedName>
</protein>
<evidence type="ECO:0000313" key="1">
    <source>
        <dbReference type="EMBL" id="OXB07510.1"/>
    </source>
</evidence>
<dbReference type="NCBIfam" id="TIGR03519">
    <property type="entry name" value="T9SS_PorP_fam"/>
    <property type="match status" value="1"/>
</dbReference>